<evidence type="ECO:0000313" key="2">
    <source>
        <dbReference type="Proteomes" id="UP001454036"/>
    </source>
</evidence>
<organism evidence="1 2">
    <name type="scientific">Lithospermum erythrorhizon</name>
    <name type="common">Purple gromwell</name>
    <name type="synonym">Lithospermum officinale var. erythrorhizon</name>
    <dbReference type="NCBI Taxonomy" id="34254"/>
    <lineage>
        <taxon>Eukaryota</taxon>
        <taxon>Viridiplantae</taxon>
        <taxon>Streptophyta</taxon>
        <taxon>Embryophyta</taxon>
        <taxon>Tracheophyta</taxon>
        <taxon>Spermatophyta</taxon>
        <taxon>Magnoliopsida</taxon>
        <taxon>eudicotyledons</taxon>
        <taxon>Gunneridae</taxon>
        <taxon>Pentapetalae</taxon>
        <taxon>asterids</taxon>
        <taxon>lamiids</taxon>
        <taxon>Boraginales</taxon>
        <taxon>Boraginaceae</taxon>
        <taxon>Boraginoideae</taxon>
        <taxon>Lithospermeae</taxon>
        <taxon>Lithospermum</taxon>
    </lineage>
</organism>
<dbReference type="AlphaFoldDB" id="A0AAV3PPX8"/>
<dbReference type="EMBL" id="BAABME010018148">
    <property type="protein sequence ID" value="GAA0152781.1"/>
    <property type="molecule type" value="Genomic_DNA"/>
</dbReference>
<protein>
    <submittedName>
        <fullName evidence="1">Uncharacterized protein</fullName>
    </submittedName>
</protein>
<accession>A0AAV3PPX8</accession>
<dbReference type="Proteomes" id="UP001454036">
    <property type="component" value="Unassembled WGS sequence"/>
</dbReference>
<proteinExistence type="predicted"/>
<comment type="caution">
    <text evidence="1">The sequence shown here is derived from an EMBL/GenBank/DDBJ whole genome shotgun (WGS) entry which is preliminary data.</text>
</comment>
<name>A0AAV3PPX8_LITER</name>
<gene>
    <name evidence="1" type="ORF">LIER_37559</name>
</gene>
<dbReference type="Gene3D" id="1.10.10.60">
    <property type="entry name" value="Homeodomain-like"/>
    <property type="match status" value="1"/>
</dbReference>
<reference evidence="1 2" key="1">
    <citation type="submission" date="2024-01" db="EMBL/GenBank/DDBJ databases">
        <title>The complete chloroplast genome sequence of Lithospermum erythrorhizon: insights into the phylogenetic relationship among Boraginaceae species and the maternal lineages of purple gromwells.</title>
        <authorList>
            <person name="Okada T."/>
            <person name="Watanabe K."/>
        </authorList>
    </citation>
    <scope>NUCLEOTIDE SEQUENCE [LARGE SCALE GENOMIC DNA]</scope>
</reference>
<keyword evidence="2" id="KW-1185">Reference proteome</keyword>
<evidence type="ECO:0000313" key="1">
    <source>
        <dbReference type="EMBL" id="GAA0152781.1"/>
    </source>
</evidence>
<sequence length="293" mass="33235">MDVRGLTISHVKSHLQMYRSMKSDVTKQDKSIREQMQLYFEDPHHRDAKSIDEEDNCMAYNLREQTDSLLTNQATSPPINRARTQAMSCITEDLNCCKASVIGESLKGGSYSNNEYMQQTMVEKSGNEEKENSVFRWKTCYDDKLQPTIISTPTTTKRSDFSSLPQNLFHNQNPFINAASEAAPTYPLVDDIQESERRELPKEWINFEQILGVQHNYANEQSEDGLTLSLSLQQPPSIQPTSNNNNTSFISEISEAISYRSRISNNNNVEDLLGCSTKNHCIDLELSISLCGT</sequence>